<dbReference type="Gene3D" id="1.10.220.10">
    <property type="entry name" value="Annexin"/>
    <property type="match status" value="4"/>
</dbReference>
<dbReference type="SMR" id="A0A251R848"/>
<dbReference type="GO" id="GO:0005509">
    <property type="term" value="F:calcium ion binding"/>
    <property type="evidence" value="ECO:0007669"/>
    <property type="project" value="InterPro"/>
</dbReference>
<dbReference type="GO" id="GO:0009409">
    <property type="term" value="P:response to cold"/>
    <property type="evidence" value="ECO:0000318"/>
    <property type="project" value="GO_Central"/>
</dbReference>
<dbReference type="OrthoDB" id="37886at2759"/>
<dbReference type="InterPro" id="IPR018252">
    <property type="entry name" value="Annexin_repeat_CS"/>
</dbReference>
<reference evidence="8 9" key="1">
    <citation type="journal article" date="2013" name="Nat. Genet.">
        <title>The high-quality draft genome of peach (Prunus persica) identifies unique patterns of genetic diversity, domestication and genome evolution.</title>
        <authorList>
            <consortium name="International Peach Genome Initiative"/>
            <person name="Verde I."/>
            <person name="Abbott A.G."/>
            <person name="Scalabrin S."/>
            <person name="Jung S."/>
            <person name="Shu S."/>
            <person name="Marroni F."/>
            <person name="Zhebentyayeva T."/>
            <person name="Dettori M.T."/>
            <person name="Grimwood J."/>
            <person name="Cattonaro F."/>
            <person name="Zuccolo A."/>
            <person name="Rossini L."/>
            <person name="Jenkins J."/>
            <person name="Vendramin E."/>
            <person name="Meisel L.A."/>
            <person name="Decroocq V."/>
            <person name="Sosinski B."/>
            <person name="Prochnik S."/>
            <person name="Mitros T."/>
            <person name="Policriti A."/>
            <person name="Cipriani G."/>
            <person name="Dondini L."/>
            <person name="Ficklin S."/>
            <person name="Goodstein D.M."/>
            <person name="Xuan P."/>
            <person name="Del Fabbro C."/>
            <person name="Aramini V."/>
            <person name="Copetti D."/>
            <person name="Gonzalez S."/>
            <person name="Horner D.S."/>
            <person name="Falchi R."/>
            <person name="Lucas S."/>
            <person name="Mica E."/>
            <person name="Maldonado J."/>
            <person name="Lazzari B."/>
            <person name="Bielenberg D."/>
            <person name="Pirona R."/>
            <person name="Miculan M."/>
            <person name="Barakat A."/>
            <person name="Testolin R."/>
            <person name="Stella A."/>
            <person name="Tartarini S."/>
            <person name="Tonutti P."/>
            <person name="Arus P."/>
            <person name="Orellana A."/>
            <person name="Wells C."/>
            <person name="Main D."/>
            <person name="Vizzotto G."/>
            <person name="Silva H."/>
            <person name="Salamini F."/>
            <person name="Schmutz J."/>
            <person name="Morgante M."/>
            <person name="Rokhsar D.S."/>
        </authorList>
    </citation>
    <scope>NUCLEOTIDE SEQUENCE [LARGE SCALE GENOMIC DNA]</scope>
    <source>
        <strain evidence="9">cv. Nemared</strain>
    </source>
</reference>
<dbReference type="Proteomes" id="UP000006882">
    <property type="component" value="Chromosome G1"/>
</dbReference>
<dbReference type="SMART" id="SM00335">
    <property type="entry name" value="ANX"/>
    <property type="match status" value="4"/>
</dbReference>
<dbReference type="InterPro" id="IPR037104">
    <property type="entry name" value="Annexin_sf"/>
</dbReference>
<dbReference type="AlphaFoldDB" id="A0A251R848"/>
<keyword evidence="6 7" id="KW-0111">Calcium/phospholipid-binding</keyword>
<dbReference type="GO" id="GO:0009414">
    <property type="term" value="P:response to water deprivation"/>
    <property type="evidence" value="ECO:0000318"/>
    <property type="project" value="GO_Central"/>
</dbReference>
<dbReference type="FunFam" id="1.10.220.10:FF:000001">
    <property type="entry name" value="Annexin"/>
    <property type="match status" value="1"/>
</dbReference>
<dbReference type="Pfam" id="PF00191">
    <property type="entry name" value="Annexin"/>
    <property type="match status" value="4"/>
</dbReference>
<keyword evidence="4 7" id="KW-0106">Calcium</keyword>
<evidence type="ECO:0000256" key="3">
    <source>
        <dbReference type="ARBA" id="ARBA00022737"/>
    </source>
</evidence>
<keyword evidence="9" id="KW-1185">Reference proteome</keyword>
<dbReference type="PROSITE" id="PS51897">
    <property type="entry name" value="ANNEXIN_2"/>
    <property type="match status" value="4"/>
</dbReference>
<gene>
    <name evidence="8" type="ORF">PRUPE_1G337800</name>
</gene>
<dbReference type="PRINTS" id="PR00196">
    <property type="entry name" value="ANNEXIN"/>
</dbReference>
<dbReference type="GO" id="GO:0001786">
    <property type="term" value="F:phosphatidylserine binding"/>
    <property type="evidence" value="ECO:0000318"/>
    <property type="project" value="GO_Central"/>
</dbReference>
<evidence type="ECO:0000313" key="8">
    <source>
        <dbReference type="EMBL" id="ONI31900.1"/>
    </source>
</evidence>
<dbReference type="PANTHER" id="PTHR10502">
    <property type="entry name" value="ANNEXIN"/>
    <property type="match status" value="1"/>
</dbReference>
<dbReference type="GO" id="GO:0005737">
    <property type="term" value="C:cytoplasm"/>
    <property type="evidence" value="ECO:0000318"/>
    <property type="project" value="GO_Central"/>
</dbReference>
<keyword evidence="2" id="KW-0479">Metal-binding</keyword>
<organism evidence="8 9">
    <name type="scientific">Prunus persica</name>
    <name type="common">Peach</name>
    <name type="synonym">Amygdalus persica</name>
    <dbReference type="NCBI Taxonomy" id="3760"/>
    <lineage>
        <taxon>Eukaryota</taxon>
        <taxon>Viridiplantae</taxon>
        <taxon>Streptophyta</taxon>
        <taxon>Embryophyta</taxon>
        <taxon>Tracheophyta</taxon>
        <taxon>Spermatophyta</taxon>
        <taxon>Magnoliopsida</taxon>
        <taxon>eudicotyledons</taxon>
        <taxon>Gunneridae</taxon>
        <taxon>Pentapetalae</taxon>
        <taxon>rosids</taxon>
        <taxon>fabids</taxon>
        <taxon>Rosales</taxon>
        <taxon>Rosaceae</taxon>
        <taxon>Amygdaloideae</taxon>
        <taxon>Amygdaleae</taxon>
        <taxon>Prunus</taxon>
    </lineage>
</organism>
<evidence type="ECO:0000256" key="1">
    <source>
        <dbReference type="ARBA" id="ARBA00007831"/>
    </source>
</evidence>
<dbReference type="EMBL" id="CM007651">
    <property type="protein sequence ID" value="ONI31900.1"/>
    <property type="molecule type" value="Genomic_DNA"/>
</dbReference>
<dbReference type="InterPro" id="IPR018502">
    <property type="entry name" value="Annexin_repeat"/>
</dbReference>
<evidence type="ECO:0000313" key="9">
    <source>
        <dbReference type="Proteomes" id="UP000006882"/>
    </source>
</evidence>
<dbReference type="FunFam" id="1.10.220.10:FF:000008">
    <property type="entry name" value="Annexin"/>
    <property type="match status" value="1"/>
</dbReference>
<dbReference type="SUPFAM" id="SSF47874">
    <property type="entry name" value="Annexin"/>
    <property type="match status" value="1"/>
</dbReference>
<proteinExistence type="inferred from homology"/>
<evidence type="ECO:0000256" key="7">
    <source>
        <dbReference type="RuleBase" id="RU003540"/>
    </source>
</evidence>
<dbReference type="STRING" id="3760.A0A251R848"/>
<dbReference type="FunFam" id="1.10.220.10:FF:000002">
    <property type="entry name" value="Annexin"/>
    <property type="match status" value="1"/>
</dbReference>
<keyword evidence="3 7" id="KW-0677">Repeat</keyword>
<dbReference type="GO" id="GO:0005886">
    <property type="term" value="C:plasma membrane"/>
    <property type="evidence" value="ECO:0000318"/>
    <property type="project" value="GO_Central"/>
</dbReference>
<accession>A0A251R848</accession>
<evidence type="ECO:0000256" key="6">
    <source>
        <dbReference type="ARBA" id="ARBA00023302"/>
    </source>
</evidence>
<sequence length="316" mass="35451">MASVIIPPMPPSARDDALHLYRAFKGFGCDTAAVINILGHRNATQRAAIQKEYHATYSEDLNKRLSSELSGELKRAVIMWMPDPATRDANIVRHALEGDVDLKAATEVICSRTPSQMRQFKQIYFSSFDVDLEDDLATKLSSGDHKKLLVAYISVPRYEGPEYDQAMVQKDAELLYKAGEKKLGTDEKVFIQIFSERSRAHLVAVGSAYQSLYGHSLEKAITKETSGYFFNALLTILQCADHPGKYFARVLRKAMKGLGTDDPTLIRVIVTRAEIDMQYIKAEYRNQYGKSLHDAVQSDTSGHYKAFLLYLLGTNP</sequence>
<evidence type="ECO:0000256" key="2">
    <source>
        <dbReference type="ARBA" id="ARBA00022723"/>
    </source>
</evidence>
<comment type="similarity">
    <text evidence="1 7">Belongs to the annexin family.</text>
</comment>
<comment type="domain">
    <text evidence="7">A pair of annexin repeats may form one binding site for calcium and phospholipid.</text>
</comment>
<dbReference type="Gramene" id="ONI31900">
    <property type="protein sequence ID" value="ONI31900"/>
    <property type="gene ID" value="PRUPE_1G337800"/>
</dbReference>
<evidence type="ECO:0000256" key="5">
    <source>
        <dbReference type="ARBA" id="ARBA00023216"/>
    </source>
</evidence>
<dbReference type="GO" id="GO:0005544">
    <property type="term" value="F:calcium-dependent phospholipid binding"/>
    <property type="evidence" value="ECO:0000318"/>
    <property type="project" value="GO_Central"/>
</dbReference>
<evidence type="ECO:0000256" key="4">
    <source>
        <dbReference type="ARBA" id="ARBA00022837"/>
    </source>
</evidence>
<protein>
    <recommendedName>
        <fullName evidence="7">Annexin</fullName>
    </recommendedName>
</protein>
<dbReference type="InterPro" id="IPR001464">
    <property type="entry name" value="Annexin"/>
</dbReference>
<dbReference type="GO" id="GO:0009408">
    <property type="term" value="P:response to heat"/>
    <property type="evidence" value="ECO:0000318"/>
    <property type="project" value="GO_Central"/>
</dbReference>
<keyword evidence="5 7" id="KW-0041">Annexin</keyword>
<name>A0A251R848_PRUPE</name>
<dbReference type="GO" id="GO:0009651">
    <property type="term" value="P:response to salt stress"/>
    <property type="evidence" value="ECO:0000318"/>
    <property type="project" value="GO_Central"/>
</dbReference>
<dbReference type="PANTHER" id="PTHR10502:SF102">
    <property type="entry name" value="ANNEXIN B11"/>
    <property type="match status" value="1"/>
</dbReference>
<dbReference type="PROSITE" id="PS00223">
    <property type="entry name" value="ANNEXIN_1"/>
    <property type="match status" value="1"/>
</dbReference>